<protein>
    <recommendedName>
        <fullName evidence="3">DUF4352 domain-containing protein</fullName>
    </recommendedName>
</protein>
<dbReference type="AlphaFoldDB" id="A5N9B2"/>
<dbReference type="RefSeq" id="WP_012102248.1">
    <property type="nucleotide sequence ID" value="NC_009706.1"/>
</dbReference>
<evidence type="ECO:0000313" key="2">
    <source>
        <dbReference type="Proteomes" id="UP000002411"/>
    </source>
</evidence>
<proteinExistence type="predicted"/>
<dbReference type="eggNOG" id="COG0515">
    <property type="taxonomic scope" value="Bacteria"/>
</dbReference>
<keyword evidence="2" id="KW-1185">Reference proteome</keyword>
<evidence type="ECO:0000313" key="1">
    <source>
        <dbReference type="EMBL" id="EDK33893.1"/>
    </source>
</evidence>
<dbReference type="HOGENOM" id="CLU_996628_0_0_9"/>
<dbReference type="KEGG" id="ckl:CKL_1851"/>
<gene>
    <name evidence="1" type="ordered locus">CKL_1851</name>
</gene>
<reference evidence="1 2" key="1">
    <citation type="journal article" date="2008" name="Proc. Natl. Acad. Sci. U.S.A.">
        <title>The genome of Clostridium kluyveri, a strict anaerobe with unique metabolic features.</title>
        <authorList>
            <person name="Seedorf H."/>
            <person name="Fricke W.F."/>
            <person name="Veith B."/>
            <person name="Brueggemann H."/>
            <person name="Liesegang H."/>
            <person name="Strittmatter A."/>
            <person name="Miethke M."/>
            <person name="Buckel W."/>
            <person name="Hinderberger J."/>
            <person name="Li F."/>
            <person name="Hagemeier C."/>
            <person name="Thauer R.K."/>
            <person name="Gottschalk G."/>
        </authorList>
    </citation>
    <scope>NUCLEOTIDE SEQUENCE [LARGE SCALE GENOMIC DNA]</scope>
    <source>
        <strain evidence="2">ATCC 8527 / DSM 555 / NCIMB 10680</strain>
    </source>
</reference>
<dbReference type="Proteomes" id="UP000002411">
    <property type="component" value="Chromosome"/>
</dbReference>
<dbReference type="EMBL" id="CP000673">
    <property type="protein sequence ID" value="EDK33893.1"/>
    <property type="molecule type" value="Genomic_DNA"/>
</dbReference>
<accession>A5N9B2</accession>
<name>A5N9B2_CLOK5</name>
<organism evidence="1 2">
    <name type="scientific">Clostridium kluyveri (strain ATCC 8527 / DSM 555 / NBRC 12016 / NCIMB 10680 / K1)</name>
    <dbReference type="NCBI Taxonomy" id="431943"/>
    <lineage>
        <taxon>Bacteria</taxon>
        <taxon>Bacillati</taxon>
        <taxon>Bacillota</taxon>
        <taxon>Clostridia</taxon>
        <taxon>Eubacteriales</taxon>
        <taxon>Clostridiaceae</taxon>
        <taxon>Clostridium</taxon>
    </lineage>
</organism>
<evidence type="ECO:0008006" key="3">
    <source>
        <dbReference type="Google" id="ProtNLM"/>
    </source>
</evidence>
<sequence length="278" mass="30922">MLKKISIIVTILLMAIILVACGNESGQVNSNSDSQDTKQNDTLLSKDEFKQMFSDPDKFKGRKVDYYAKIFTEPEKDANGTYIQAFADPDNSTQNTLIQISDPNLDVKNDDIIHIVGTIEKKYDGENAFGGSISAPVIVASKIEKSDYATAFDPAIKTIDVNKEIDQHGYVIKLNKVEFGTENTRAYLTITNNTNGNVMFSTYDSKATQGNKQFDKGDSYGKYPELNTEILSGIKEEGVVVFKPLDANGESVKFIFEGHSSSDYSLEFEPYTFEVNMQ</sequence>
<dbReference type="PROSITE" id="PS51257">
    <property type="entry name" value="PROKAR_LIPOPROTEIN"/>
    <property type="match status" value="1"/>
</dbReference>
<dbReference type="STRING" id="431943.CKL_1851"/>